<dbReference type="EMBL" id="CP001341">
    <property type="protein sequence ID" value="ACL40979.1"/>
    <property type="molecule type" value="Genomic_DNA"/>
</dbReference>
<proteinExistence type="predicted"/>
<accession>B8HEN4</accession>
<protein>
    <submittedName>
        <fullName evidence="3">Alpha/beta hydrolase fold protein</fullName>
    </submittedName>
</protein>
<sequence length="329" mass="35380">MFRLREATDAGLRKKPRRGLRRAGFVLLAIVGLLLASTLLNLFLESRERATVQPYGERVAVAGGSLNVVRNGEQGQAIVLLSGLGTPAPGLDFQPLVRELNGFDVMVVEGIGYGYSDMEAGPRSNGNISNELHEALARLRVPQPYVLAGHSIAGFYLLDYANRYRSEVAAVIGIDASIPKPGEGPVEEPPQGINWARILSTTGLVRAVAAVAPAVVDPDSSAFTDDELKRMRMMGSWNYGNPAVADETARIANNAAALRGVTYPDDLPVLAFIADEKTDHTAEKVSAAENLLRNVARHQVLPLEGGHYLHWAQAPRMAEAIRTFLGPAG</sequence>
<dbReference type="STRING" id="452863.Achl_3018"/>
<keyword evidence="4" id="KW-1185">Reference proteome</keyword>
<dbReference type="Gene3D" id="3.40.50.1820">
    <property type="entry name" value="alpha/beta hydrolase"/>
    <property type="match status" value="1"/>
</dbReference>
<keyword evidence="3" id="KW-0378">Hydrolase</keyword>
<dbReference type="Proteomes" id="UP000002505">
    <property type="component" value="Chromosome"/>
</dbReference>
<dbReference type="InterPro" id="IPR000073">
    <property type="entry name" value="AB_hydrolase_1"/>
</dbReference>
<evidence type="ECO:0000256" key="1">
    <source>
        <dbReference type="SAM" id="Phobius"/>
    </source>
</evidence>
<feature type="domain" description="AB hydrolase-1" evidence="2">
    <location>
        <begin position="77"/>
        <end position="202"/>
    </location>
</feature>
<keyword evidence="1" id="KW-0812">Transmembrane</keyword>
<gene>
    <name evidence="3" type="ordered locus">Achl_3018</name>
</gene>
<feature type="transmembrane region" description="Helical" evidence="1">
    <location>
        <begin position="23"/>
        <end position="44"/>
    </location>
</feature>
<evidence type="ECO:0000259" key="2">
    <source>
        <dbReference type="Pfam" id="PF00561"/>
    </source>
</evidence>
<dbReference type="Pfam" id="PF00561">
    <property type="entry name" value="Abhydrolase_1"/>
    <property type="match status" value="1"/>
</dbReference>
<dbReference type="KEGG" id="ach:Achl_3018"/>
<dbReference type="SUPFAM" id="SSF53474">
    <property type="entry name" value="alpha/beta-Hydrolases"/>
    <property type="match status" value="1"/>
</dbReference>
<dbReference type="GO" id="GO:0016787">
    <property type="term" value="F:hydrolase activity"/>
    <property type="evidence" value="ECO:0007669"/>
    <property type="project" value="UniProtKB-KW"/>
</dbReference>
<evidence type="ECO:0000313" key="3">
    <source>
        <dbReference type="EMBL" id="ACL40979.1"/>
    </source>
</evidence>
<dbReference type="OrthoDB" id="7185741at2"/>
<name>B8HEN4_PSECP</name>
<dbReference type="eggNOG" id="COG0596">
    <property type="taxonomic scope" value="Bacteria"/>
</dbReference>
<dbReference type="AlphaFoldDB" id="B8HEN4"/>
<dbReference type="RefSeq" id="WP_015938175.1">
    <property type="nucleotide sequence ID" value="NC_011886.1"/>
</dbReference>
<keyword evidence="1" id="KW-0472">Membrane</keyword>
<organism evidence="3 4">
    <name type="scientific">Pseudarthrobacter chlorophenolicus (strain ATCC 700700 / DSM 12829 / CIP 107037 / JCM 12360 / KCTC 9906 / NCIMB 13794 / A6)</name>
    <name type="common">Arthrobacter chlorophenolicus</name>
    <dbReference type="NCBI Taxonomy" id="452863"/>
    <lineage>
        <taxon>Bacteria</taxon>
        <taxon>Bacillati</taxon>
        <taxon>Actinomycetota</taxon>
        <taxon>Actinomycetes</taxon>
        <taxon>Micrococcales</taxon>
        <taxon>Micrococcaceae</taxon>
        <taxon>Pseudarthrobacter</taxon>
    </lineage>
</organism>
<keyword evidence="1" id="KW-1133">Transmembrane helix</keyword>
<evidence type="ECO:0000313" key="4">
    <source>
        <dbReference type="Proteomes" id="UP000002505"/>
    </source>
</evidence>
<dbReference type="HOGENOM" id="CLU_020336_9_2_11"/>
<dbReference type="InterPro" id="IPR029058">
    <property type="entry name" value="AB_hydrolase_fold"/>
</dbReference>
<reference evidence="3" key="1">
    <citation type="submission" date="2009-01" db="EMBL/GenBank/DDBJ databases">
        <title>Complete sequence of chromosome of Arthrobacter chlorophenolicus A6.</title>
        <authorList>
            <consortium name="US DOE Joint Genome Institute"/>
            <person name="Lucas S."/>
            <person name="Copeland A."/>
            <person name="Lapidus A."/>
            <person name="Glavina del Rio T."/>
            <person name="Tice H."/>
            <person name="Bruce D."/>
            <person name="Goodwin L."/>
            <person name="Pitluck S."/>
            <person name="Goltsman E."/>
            <person name="Clum A."/>
            <person name="Larimer F."/>
            <person name="Land M."/>
            <person name="Hauser L."/>
            <person name="Kyrpides N."/>
            <person name="Mikhailova N."/>
            <person name="Jansson J."/>
            <person name="Richardson P."/>
        </authorList>
    </citation>
    <scope>NUCLEOTIDE SEQUENCE [LARGE SCALE GENOMIC DNA]</scope>
    <source>
        <strain evidence="3">A6</strain>
    </source>
</reference>